<dbReference type="InterPro" id="IPR003593">
    <property type="entry name" value="AAA+_ATPase"/>
</dbReference>
<reference evidence="9" key="1">
    <citation type="submission" date="2016-04" db="EMBL/GenBank/DDBJ databases">
        <title>Comparative genomics of biotechnologically important yeasts.</title>
        <authorList>
            <consortium name="DOE Joint Genome Institute"/>
            <person name="Riley R."/>
            <person name="Haridas S."/>
            <person name="Wolfe K.H."/>
            <person name="Lopes M.R."/>
            <person name="Hittinger C.T."/>
            <person name="Goker M."/>
            <person name="Salamov A."/>
            <person name="Wisecaver J."/>
            <person name="Long T.M."/>
            <person name="Aerts A.L."/>
            <person name="Barry K."/>
            <person name="Choi C."/>
            <person name="Clum A."/>
            <person name="Coughlan A.Y."/>
            <person name="Deshpande S."/>
            <person name="Douglass A.P."/>
            <person name="Hanson S.J."/>
            <person name="Klenk H.-P."/>
            <person name="Labutti K."/>
            <person name="Lapidus A."/>
            <person name="Lindquist E."/>
            <person name="Lipzen A."/>
            <person name="Meier-Kolthoff J.P."/>
            <person name="Ohm R.A."/>
            <person name="Otillar R.P."/>
            <person name="Pangilinan J."/>
            <person name="Peng Y."/>
            <person name="Rokas A."/>
            <person name="Rosa C.A."/>
            <person name="Scheuner C."/>
            <person name="Sibirny A.A."/>
            <person name="Slot J.C."/>
            <person name="Stielow J.B."/>
            <person name="Sun H."/>
            <person name="Kurtzman C.P."/>
            <person name="Blackwell M."/>
            <person name="Grigoriev I.V."/>
            <person name="Jeffries T.W."/>
        </authorList>
    </citation>
    <scope>NUCLEOTIDE SEQUENCE [LARGE SCALE GENOMIC DNA]</scope>
    <source>
        <strain evidence="9">NRRL YB-2248</strain>
    </source>
</reference>
<evidence type="ECO:0000256" key="5">
    <source>
        <dbReference type="ARBA" id="ARBA00023125"/>
    </source>
</evidence>
<dbReference type="OrthoDB" id="343623at2759"/>
<evidence type="ECO:0000256" key="2">
    <source>
        <dbReference type="ARBA" id="ARBA00005334"/>
    </source>
</evidence>
<evidence type="ECO:0000256" key="1">
    <source>
        <dbReference type="ARBA" id="ARBA00004123"/>
    </source>
</evidence>
<keyword evidence="6" id="KW-0539">Nucleus</keyword>
<dbReference type="SUPFAM" id="SSF52540">
    <property type="entry name" value="P-loop containing nucleoside triphosphate hydrolases"/>
    <property type="match status" value="1"/>
</dbReference>
<dbReference type="InterPro" id="IPR016527">
    <property type="entry name" value="ORC4"/>
</dbReference>
<dbReference type="InterPro" id="IPR032705">
    <property type="entry name" value="ORC4_C"/>
</dbReference>
<keyword evidence="5" id="KW-0238">DNA-binding</keyword>
<dbReference type="GO" id="GO:0005664">
    <property type="term" value="C:nuclear origin of replication recognition complex"/>
    <property type="evidence" value="ECO:0007669"/>
    <property type="project" value="TreeGrafter"/>
</dbReference>
<dbReference type="InterPro" id="IPR011579">
    <property type="entry name" value="ATPase_dom"/>
</dbReference>
<comment type="subcellular location">
    <subcellularLocation>
        <location evidence="1">Nucleus</location>
    </subcellularLocation>
</comment>
<dbReference type="GO" id="GO:0005524">
    <property type="term" value="F:ATP binding"/>
    <property type="evidence" value="ECO:0007669"/>
    <property type="project" value="InterPro"/>
</dbReference>
<dbReference type="InterPro" id="IPR027417">
    <property type="entry name" value="P-loop_NTPase"/>
</dbReference>
<evidence type="ECO:0000256" key="6">
    <source>
        <dbReference type="ARBA" id="ARBA00023242"/>
    </source>
</evidence>
<dbReference type="AlphaFoldDB" id="A0A1E4T4P2"/>
<gene>
    <name evidence="8" type="ORF">CANARDRAFT_196055</name>
</gene>
<sequence length="487" mass="56500">MTRELEHDCIDETFEKHIKLKVLSNLTNRTTSGTKKIKLYNLENERLEIYKMLENTIRFNEGKSCLLIGPRGSGKTTLINNVIIELTEKYGKSFFIIRLNGLFQDNDKNAVKEIARQLDWQVMDPNVAADATFEKLSVNATMTTIMSLLDRSRLNEDDDEEVEEEEEYDIPIIFLLDEFERYTNSSKQTLLYNLFDIAQVNHSSRTSPIAVIGLTSKTTVREQLEKRVKSRFSQRVIQINKAKNMDEFIEYVKTLLKVEVDDDELNSNGDLQSCLNQYHECIDELISNKGGELRKMIVENYYTIKDLNSLKNSLIPFIMDLKISEFNDKSYKFSRTDFKNESFELLKSISELELQLLICSARQCLKNSLETINFNVSFEEYERLARKQNNTLNSQLQTMGNIKYTTPTSSRDLMLTCWENLIQVGLLIEPTRQTNGINLHFYTGGENNKMYHCDLNLEDIMKYFQSVSGSGNEGSSEYSWVEGWCRL</sequence>
<dbReference type="GO" id="GO:0006270">
    <property type="term" value="P:DNA replication initiation"/>
    <property type="evidence" value="ECO:0007669"/>
    <property type="project" value="TreeGrafter"/>
</dbReference>
<dbReference type="GO" id="GO:0003688">
    <property type="term" value="F:DNA replication origin binding"/>
    <property type="evidence" value="ECO:0007669"/>
    <property type="project" value="TreeGrafter"/>
</dbReference>
<dbReference type="Pfam" id="PF01637">
    <property type="entry name" value="ATPase_2"/>
    <property type="match status" value="1"/>
</dbReference>
<dbReference type="SMART" id="SM00382">
    <property type="entry name" value="AAA"/>
    <property type="match status" value="1"/>
</dbReference>
<evidence type="ECO:0000259" key="7">
    <source>
        <dbReference type="SMART" id="SM00382"/>
    </source>
</evidence>
<organism evidence="8 9">
    <name type="scientific">[Candida] arabinofermentans NRRL YB-2248</name>
    <dbReference type="NCBI Taxonomy" id="983967"/>
    <lineage>
        <taxon>Eukaryota</taxon>
        <taxon>Fungi</taxon>
        <taxon>Dikarya</taxon>
        <taxon>Ascomycota</taxon>
        <taxon>Saccharomycotina</taxon>
        <taxon>Pichiomycetes</taxon>
        <taxon>Pichiales</taxon>
        <taxon>Pichiaceae</taxon>
        <taxon>Ogataea</taxon>
        <taxon>Ogataea/Candida clade</taxon>
    </lineage>
</organism>
<accession>A0A1E4T4P2</accession>
<dbReference type="EMBL" id="KV453849">
    <property type="protein sequence ID" value="ODV86691.1"/>
    <property type="molecule type" value="Genomic_DNA"/>
</dbReference>
<dbReference type="PANTHER" id="PTHR12087:SF0">
    <property type="entry name" value="ORIGIN RECOGNITION COMPLEX SUBUNIT 4"/>
    <property type="match status" value="1"/>
</dbReference>
<keyword evidence="9" id="KW-1185">Reference proteome</keyword>
<dbReference type="FunFam" id="3.40.50.300:FF:001499">
    <property type="entry name" value="Origin recognition complex subunit 4, putative"/>
    <property type="match status" value="1"/>
</dbReference>
<dbReference type="PANTHER" id="PTHR12087">
    <property type="entry name" value="ORIGIN RECOGNITION COMPLEX SUBUNIT 4"/>
    <property type="match status" value="1"/>
</dbReference>
<protein>
    <recommendedName>
        <fullName evidence="3">Origin recognition complex subunit 4</fullName>
    </recommendedName>
</protein>
<dbReference type="CDD" id="cd00009">
    <property type="entry name" value="AAA"/>
    <property type="match status" value="1"/>
</dbReference>
<dbReference type="STRING" id="983967.A0A1E4T4P2"/>
<evidence type="ECO:0000313" key="8">
    <source>
        <dbReference type="EMBL" id="ODV86691.1"/>
    </source>
</evidence>
<dbReference type="Proteomes" id="UP000094801">
    <property type="component" value="Unassembled WGS sequence"/>
</dbReference>
<comment type="similarity">
    <text evidence="2">Belongs to the ORC4 family.</text>
</comment>
<dbReference type="Gene3D" id="3.40.50.300">
    <property type="entry name" value="P-loop containing nucleotide triphosphate hydrolases"/>
    <property type="match status" value="1"/>
</dbReference>
<name>A0A1E4T4P2_9ASCO</name>
<feature type="domain" description="AAA+ ATPase" evidence="7">
    <location>
        <begin position="61"/>
        <end position="243"/>
    </location>
</feature>
<proteinExistence type="inferred from homology"/>
<dbReference type="Pfam" id="PF14629">
    <property type="entry name" value="ORC4_C"/>
    <property type="match status" value="1"/>
</dbReference>
<evidence type="ECO:0000313" key="9">
    <source>
        <dbReference type="Proteomes" id="UP000094801"/>
    </source>
</evidence>
<keyword evidence="4" id="KW-0235">DNA replication</keyword>
<evidence type="ECO:0000256" key="3">
    <source>
        <dbReference type="ARBA" id="ARBA00019083"/>
    </source>
</evidence>
<evidence type="ECO:0000256" key="4">
    <source>
        <dbReference type="ARBA" id="ARBA00022705"/>
    </source>
</evidence>